<accession>A0A2W6P845</accession>
<proteinExistence type="predicted"/>
<dbReference type="EMBL" id="QKWW01000048">
    <property type="protein sequence ID" value="PZT54346.1"/>
    <property type="molecule type" value="Genomic_DNA"/>
</dbReference>
<reference evidence="1 2" key="1">
    <citation type="submission" date="2018-06" db="EMBL/GenBank/DDBJ databases">
        <title>Isolation of heavy metals resistant Paenibacillus silvae NC2 from Gold-Copper mine in ZiJin, China.</title>
        <authorList>
            <person name="Xu J."/>
            <person name="Mazhar H.S."/>
            <person name="Rensing C."/>
        </authorList>
    </citation>
    <scope>NUCLEOTIDE SEQUENCE [LARGE SCALE GENOMIC DNA]</scope>
    <source>
        <strain evidence="1 2">NC2</strain>
    </source>
</reference>
<dbReference type="Proteomes" id="UP000249204">
    <property type="component" value="Unassembled WGS sequence"/>
</dbReference>
<organism evidence="1 2">
    <name type="scientific">Paenibacillus silvae</name>
    <dbReference type="NCBI Taxonomy" id="1325358"/>
    <lineage>
        <taxon>Bacteria</taxon>
        <taxon>Bacillati</taxon>
        <taxon>Bacillota</taxon>
        <taxon>Bacilli</taxon>
        <taxon>Bacillales</taxon>
        <taxon>Paenibacillaceae</taxon>
        <taxon>Paenibacillus</taxon>
    </lineage>
</organism>
<dbReference type="RefSeq" id="WP_111271502.1">
    <property type="nucleotide sequence ID" value="NZ_QKWW01000048.1"/>
</dbReference>
<comment type="caution">
    <text evidence="1">The sequence shown here is derived from an EMBL/GenBank/DDBJ whole genome shotgun (WGS) entry which is preliminary data.</text>
</comment>
<evidence type="ECO:0000313" key="1">
    <source>
        <dbReference type="EMBL" id="PZT54346.1"/>
    </source>
</evidence>
<protein>
    <submittedName>
        <fullName evidence="1">Uncharacterized protein</fullName>
    </submittedName>
</protein>
<gene>
    <name evidence="1" type="ORF">DN757_17610</name>
</gene>
<dbReference type="AlphaFoldDB" id="A0A2W6P845"/>
<evidence type="ECO:0000313" key="2">
    <source>
        <dbReference type="Proteomes" id="UP000249204"/>
    </source>
</evidence>
<sequence length="160" mass="18545">MDSAWIAVFGTLGGSALATLGTVVSTKLKERSENKIRIWNLEDIEMKRLQDKKEEEFRVYNEVLKADGEHTITAINDHGLGELNGENYKQHVRPILYRNLHILPSSLREKTRKLDSLLVTEEFYNYNTLQEWQDEQYGAYQNIISTIESRYSDSTNTKSE</sequence>
<name>A0A2W6P845_9BACL</name>